<proteinExistence type="predicted"/>
<reference evidence="1 2" key="1">
    <citation type="submission" date="2015-08" db="EMBL/GenBank/DDBJ databases">
        <authorList>
            <person name="Babu N.S."/>
            <person name="Beckwith C.J."/>
            <person name="Beseler K.G."/>
            <person name="Brison A."/>
            <person name="Carone J.V."/>
            <person name="Caskin T.P."/>
            <person name="Diamond M."/>
            <person name="Durham M.E."/>
            <person name="Foxe J.M."/>
            <person name="Go M."/>
            <person name="Henderson B.A."/>
            <person name="Jones I.B."/>
            <person name="McGettigan J.A."/>
            <person name="Micheletti S.J."/>
            <person name="Nasrallah M.E."/>
            <person name="Ortiz D."/>
            <person name="Piller C.R."/>
            <person name="Privatt S.R."/>
            <person name="Schneider S.L."/>
            <person name="Sharp S."/>
            <person name="Smith T.C."/>
            <person name="Stanton J.D."/>
            <person name="Ullery H.E."/>
            <person name="Wilson R.J."/>
            <person name="Serrano M.G."/>
            <person name="Buck G."/>
            <person name="Lee V."/>
            <person name="Wang Y."/>
            <person name="Carvalho R."/>
            <person name="Voegtly L."/>
            <person name="Shi R."/>
            <person name="Duckworth R."/>
            <person name="Johnson A."/>
            <person name="Loviza R."/>
            <person name="Walstead R."/>
            <person name="Shah Z."/>
            <person name="Kiflezghi M."/>
            <person name="Wade K."/>
            <person name="Ball S.L."/>
            <person name="Bradley K.W."/>
            <person name="Asai D.J."/>
            <person name="Bowman C.A."/>
            <person name="Russell D.A."/>
            <person name="Pope W.H."/>
            <person name="Jacobs-Sera D."/>
            <person name="Hendrix R.W."/>
            <person name="Hatfull G.F."/>
        </authorList>
    </citation>
    <scope>NUCLEOTIDE SEQUENCE [LARGE SCALE GENOMIC DNA]</scope>
    <source>
        <strain evidence="1 2">DSM 27648</strain>
    </source>
</reference>
<dbReference type="STRING" id="1391654.AKJ09_08384"/>
<dbReference type="RefSeq" id="WP_146652766.1">
    <property type="nucleotide sequence ID" value="NZ_CP012333.1"/>
</dbReference>
<dbReference type="KEGG" id="llu:AKJ09_08384"/>
<dbReference type="AlphaFoldDB" id="A0A0K1Q7E0"/>
<protein>
    <submittedName>
        <fullName evidence="1">Uncharacterized protein</fullName>
    </submittedName>
</protein>
<dbReference type="Proteomes" id="UP000064967">
    <property type="component" value="Chromosome"/>
</dbReference>
<name>A0A0K1Q7E0_9BACT</name>
<evidence type="ECO:0000313" key="2">
    <source>
        <dbReference type="Proteomes" id="UP000064967"/>
    </source>
</evidence>
<organism evidence="1 2">
    <name type="scientific">Labilithrix luteola</name>
    <dbReference type="NCBI Taxonomy" id="1391654"/>
    <lineage>
        <taxon>Bacteria</taxon>
        <taxon>Pseudomonadati</taxon>
        <taxon>Myxococcota</taxon>
        <taxon>Polyangia</taxon>
        <taxon>Polyangiales</taxon>
        <taxon>Labilitrichaceae</taxon>
        <taxon>Labilithrix</taxon>
    </lineage>
</organism>
<keyword evidence="2" id="KW-1185">Reference proteome</keyword>
<evidence type="ECO:0000313" key="1">
    <source>
        <dbReference type="EMBL" id="AKV01721.1"/>
    </source>
</evidence>
<gene>
    <name evidence="1" type="ORF">AKJ09_08384</name>
</gene>
<dbReference type="EMBL" id="CP012333">
    <property type="protein sequence ID" value="AKV01721.1"/>
    <property type="molecule type" value="Genomic_DNA"/>
</dbReference>
<sequence length="215" mass="23136">MAGDDVSKSMLSTWHEHDVDRGLHALDRDAVLASESLRALVLESFARPESKPRDLFNACARLGRLLADAGASPSLAVTTIDGACAALKEAGITPSPALVESARASLCEGYFAGVVEAERTSARRAWEFPACAVQVDEETVAIAAGYPDADHEALTDWADRVALAASKKRFKRAVLSGPERGHTELARALEIAGIEVVSSLERRGWQRLAFWKPAR</sequence>
<accession>A0A0K1Q7E0</accession>